<proteinExistence type="predicted"/>
<organism evidence="2 3">
    <name type="scientific">Streptomyces lavendofoliae</name>
    <dbReference type="NCBI Taxonomy" id="67314"/>
    <lineage>
        <taxon>Bacteria</taxon>
        <taxon>Bacillati</taxon>
        <taxon>Actinomycetota</taxon>
        <taxon>Actinomycetes</taxon>
        <taxon>Kitasatosporales</taxon>
        <taxon>Streptomycetaceae</taxon>
        <taxon>Streptomyces</taxon>
    </lineage>
</organism>
<protein>
    <submittedName>
        <fullName evidence="2">Uncharacterized protein</fullName>
    </submittedName>
</protein>
<accession>A0A918HZ68</accession>
<dbReference type="Proteomes" id="UP000636661">
    <property type="component" value="Unassembled WGS sequence"/>
</dbReference>
<name>A0A918HZ68_9ACTN</name>
<keyword evidence="3" id="KW-1185">Reference proteome</keyword>
<evidence type="ECO:0000313" key="2">
    <source>
        <dbReference type="EMBL" id="GGU46287.1"/>
    </source>
</evidence>
<sequence>MSITTSAAKPSSRRAWANSSAGHEPRGPPAGNLSNTVRAIAHPLSITCSNDTRSGVLRPGRASLRTVRRSGSPSDATEAQQPGHSCVPDRTPACSPGFPWHADAGKPLGATEEGEP</sequence>
<gene>
    <name evidence="2" type="ORF">GCM10010274_38270</name>
</gene>
<evidence type="ECO:0000256" key="1">
    <source>
        <dbReference type="SAM" id="MobiDB-lite"/>
    </source>
</evidence>
<evidence type="ECO:0000313" key="3">
    <source>
        <dbReference type="Proteomes" id="UP000636661"/>
    </source>
</evidence>
<feature type="compositionally biased region" description="Polar residues" evidence="1">
    <location>
        <begin position="69"/>
        <end position="83"/>
    </location>
</feature>
<reference evidence="2" key="2">
    <citation type="submission" date="2020-09" db="EMBL/GenBank/DDBJ databases">
        <authorList>
            <person name="Sun Q."/>
            <person name="Ohkuma M."/>
        </authorList>
    </citation>
    <scope>NUCLEOTIDE SEQUENCE</scope>
    <source>
        <strain evidence="2">JCM 4391</strain>
    </source>
</reference>
<feature type="region of interest" description="Disordered" evidence="1">
    <location>
        <begin position="1"/>
        <end position="35"/>
    </location>
</feature>
<dbReference type="AlphaFoldDB" id="A0A918HZ68"/>
<dbReference type="EMBL" id="BMTP01000009">
    <property type="protein sequence ID" value="GGU46287.1"/>
    <property type="molecule type" value="Genomic_DNA"/>
</dbReference>
<reference evidence="2" key="1">
    <citation type="journal article" date="2014" name="Int. J. Syst. Evol. Microbiol.">
        <title>Complete genome sequence of Corynebacterium casei LMG S-19264T (=DSM 44701T), isolated from a smear-ripened cheese.</title>
        <authorList>
            <consortium name="US DOE Joint Genome Institute (JGI-PGF)"/>
            <person name="Walter F."/>
            <person name="Albersmeier A."/>
            <person name="Kalinowski J."/>
            <person name="Ruckert C."/>
        </authorList>
    </citation>
    <scope>NUCLEOTIDE SEQUENCE</scope>
    <source>
        <strain evidence="2">JCM 4391</strain>
    </source>
</reference>
<feature type="region of interest" description="Disordered" evidence="1">
    <location>
        <begin position="50"/>
        <end position="116"/>
    </location>
</feature>
<comment type="caution">
    <text evidence="2">The sequence shown here is derived from an EMBL/GenBank/DDBJ whole genome shotgun (WGS) entry which is preliminary data.</text>
</comment>